<dbReference type="InterPro" id="IPR012674">
    <property type="entry name" value="Calycin"/>
</dbReference>
<evidence type="ECO:0000256" key="4">
    <source>
        <dbReference type="ARBA" id="ARBA00022525"/>
    </source>
</evidence>
<feature type="signal peptide" evidence="5">
    <location>
        <begin position="1"/>
        <end position="21"/>
    </location>
</feature>
<feature type="chain" id="PRO_5045786794" description="Lipocalin/cytosolic fatty-acid binding domain-containing protein" evidence="5">
    <location>
        <begin position="22"/>
        <end position="973"/>
    </location>
</feature>
<dbReference type="SUPFAM" id="SSF50814">
    <property type="entry name" value="Lipocalins"/>
    <property type="match status" value="4"/>
</dbReference>
<dbReference type="PANTHER" id="PTHR11430">
    <property type="entry name" value="LIPOCALIN"/>
    <property type="match status" value="1"/>
</dbReference>
<evidence type="ECO:0000256" key="2">
    <source>
        <dbReference type="ARBA" id="ARBA00006889"/>
    </source>
</evidence>
<dbReference type="Pfam" id="PF00061">
    <property type="entry name" value="Lipocalin"/>
    <property type="match status" value="2"/>
</dbReference>
<protein>
    <recommendedName>
        <fullName evidence="6">Lipocalin/cytosolic fatty-acid binding domain-containing protein</fullName>
    </recommendedName>
</protein>
<evidence type="ECO:0000259" key="6">
    <source>
        <dbReference type="Pfam" id="PF00061"/>
    </source>
</evidence>
<dbReference type="PRINTS" id="PR01173">
    <property type="entry name" value="ODORANTBNDNG"/>
</dbReference>
<dbReference type="Gene3D" id="2.40.128.20">
    <property type="match status" value="5"/>
</dbReference>
<evidence type="ECO:0000256" key="3">
    <source>
        <dbReference type="ARBA" id="ARBA00022448"/>
    </source>
</evidence>
<keyword evidence="3" id="KW-0813">Transport</keyword>
<dbReference type="EMBL" id="OX460343">
    <property type="protein sequence ID" value="CAI9180063.1"/>
    <property type="molecule type" value="Genomic_DNA"/>
</dbReference>
<comment type="similarity">
    <text evidence="2">Belongs to the calycin superfamily. Lipocalin family.</text>
</comment>
<dbReference type="InterPro" id="IPR002448">
    <property type="entry name" value="OBP-like"/>
</dbReference>
<feature type="domain" description="Lipocalin/cytosolic fatty-acid binding" evidence="6">
    <location>
        <begin position="34"/>
        <end position="172"/>
    </location>
</feature>
<comment type="subcellular location">
    <subcellularLocation>
        <location evidence="1">Secreted</location>
    </subcellularLocation>
</comment>
<keyword evidence="5" id="KW-0732">Signal</keyword>
<accession>A0ABN9A5G4</accession>
<organism evidence="7 8">
    <name type="scientific">Rangifer tarandus platyrhynchus</name>
    <name type="common">Svalbard reindeer</name>
    <dbReference type="NCBI Taxonomy" id="3082113"/>
    <lineage>
        <taxon>Eukaryota</taxon>
        <taxon>Metazoa</taxon>
        <taxon>Chordata</taxon>
        <taxon>Craniata</taxon>
        <taxon>Vertebrata</taxon>
        <taxon>Euteleostomi</taxon>
        <taxon>Mammalia</taxon>
        <taxon>Eutheria</taxon>
        <taxon>Laurasiatheria</taxon>
        <taxon>Artiodactyla</taxon>
        <taxon>Ruminantia</taxon>
        <taxon>Pecora</taxon>
        <taxon>Cervidae</taxon>
        <taxon>Odocoileinae</taxon>
        <taxon>Rangifer</taxon>
    </lineage>
</organism>
<evidence type="ECO:0000256" key="1">
    <source>
        <dbReference type="ARBA" id="ARBA00004613"/>
    </source>
</evidence>
<reference evidence="7" key="1">
    <citation type="submission" date="2023-04" db="EMBL/GenBank/DDBJ databases">
        <authorList>
            <consortium name="ELIXIR-Norway"/>
        </authorList>
    </citation>
    <scope>NUCLEOTIDE SEQUENCE [LARGE SCALE GENOMIC DNA]</scope>
</reference>
<dbReference type="Proteomes" id="UP001176941">
    <property type="component" value="Chromosome X"/>
</dbReference>
<evidence type="ECO:0000313" key="8">
    <source>
        <dbReference type="Proteomes" id="UP001176941"/>
    </source>
</evidence>
<name>A0ABN9A5G4_RANTA</name>
<feature type="domain" description="Lipocalin/cytosolic fatty-acid binding" evidence="6">
    <location>
        <begin position="720"/>
        <end position="789"/>
    </location>
</feature>
<keyword evidence="4" id="KW-0964">Secreted</keyword>
<evidence type="ECO:0000313" key="7">
    <source>
        <dbReference type="EMBL" id="CAI9180063.1"/>
    </source>
</evidence>
<proteinExistence type="inferred from homology"/>
<gene>
    <name evidence="7" type="ORF">MRATA1EN1_LOCUS29025</name>
</gene>
<evidence type="ECO:0000256" key="5">
    <source>
        <dbReference type="SAM" id="SignalP"/>
    </source>
</evidence>
<sequence length="973" mass="110775">MRANKMKVLFLTLVLGLVCSCQESPAEPHHSQLSGEWKTHYIASNNTEKTSENGPFNVYLHSIKFNDKGDSVVFHFFLKNNGKCIESSVTGTKIGNNVYTADYAGVNRFHFILVSDDGLIVVSENEDEAAQISRLVGLLGKEDDVDDHNLERFKEEIRKFEIPEENIVDFTKGVFGRNELRISYASNNVLVLYVVNQFAFGGETRFVGILVKVDIEEEALAIFNELIDKKKVEDKDVVNFIESDEGTTEFTVKYSLGNVLVVYSNTDAEGNVTELAAILVKVNIEVEALDTFYALVKAKGIEEKCILKIIESVKISVSQEVMDIFNELVSEKGIPEENVVDFIESDERIKELNVVYESDTVLILCVVYVDEDGVETKLVEVLVKVNIEDEALARFKELVEEKKIEEKDIVNFLKSVKVNIEDEALARFKELVEKKKIEEKYIVNFLESDEGTYRLEFIPVSEKALIAINVDETGNEPDQVILLGKENDIDEEDLQKFKNVSLEREIPEENIKDLTKPGEWIEEIIVTDVSDTVRTVCIVYVDEQGRVIRFTVILLSIDEKALEILKKLKRVDENCIAKIFGIDYRIKELRVVYESDTLRILCVLYVNDQGEEIRFTIILAIYDSNFLHFSTVMCNNCETVKSISKCFTIKINKPVTVFVCMDCLTIPLNGMPYQREGTSQDYLDGPKVNDIEAEALEKFNELVKEAKIEDKKVLNIIETGEGENAFEVVHVSKTVLVTHNINVDKHGKKTVLIGLFVKVNIEEEGLQKFKELTQEKGIEEENVVSFIKTGNGIILFHKFIIHLIDEGKNVFEVKHASKKTLIAPNHSEDNDSQMTELAGVFGKVKVNDIEKEVWQKFKDLTREKKIKEKNIENFFKSDYVQYIKDSTICPSWGKFHRGSNITEMWRTEVHPDSDIGSPTCFCALDSLLPDGHPISRHTVDSTKPLVLFYSPTERVPETRHVLVSMESRSTTRR</sequence>
<dbReference type="PROSITE" id="PS51257">
    <property type="entry name" value="PROKAR_LIPOPROTEIN"/>
    <property type="match status" value="1"/>
</dbReference>
<dbReference type="InterPro" id="IPR000566">
    <property type="entry name" value="Lipocln_cytosolic_FA-bd_dom"/>
</dbReference>
<dbReference type="InterPro" id="IPR002345">
    <property type="entry name" value="Lipocalin"/>
</dbReference>
<keyword evidence="8" id="KW-1185">Reference proteome</keyword>
<dbReference type="PANTHER" id="PTHR11430:SF65">
    <property type="entry name" value="ODORANT-BINDING PROTEIN 1A-RELATED"/>
    <property type="match status" value="1"/>
</dbReference>